<dbReference type="EMBL" id="BAABBY010000015">
    <property type="protein sequence ID" value="GAA4213280.1"/>
    <property type="molecule type" value="Genomic_DNA"/>
</dbReference>
<gene>
    <name evidence="1" type="ORF">GCM10022289_45230</name>
</gene>
<comment type="caution">
    <text evidence="1">The sequence shown here is derived from an EMBL/GenBank/DDBJ whole genome shotgun (WGS) entry which is preliminary data.</text>
</comment>
<organism evidence="1 2">
    <name type="scientific">Pedobacter jeongneungensis</name>
    <dbReference type="NCBI Taxonomy" id="947309"/>
    <lineage>
        <taxon>Bacteria</taxon>
        <taxon>Pseudomonadati</taxon>
        <taxon>Bacteroidota</taxon>
        <taxon>Sphingobacteriia</taxon>
        <taxon>Sphingobacteriales</taxon>
        <taxon>Sphingobacteriaceae</taxon>
        <taxon>Pedobacter</taxon>
    </lineage>
</organism>
<protein>
    <recommendedName>
        <fullName evidence="3">HEPN AbiU2-like domain-containing protein</fullName>
    </recommendedName>
</protein>
<dbReference type="Proteomes" id="UP001501772">
    <property type="component" value="Unassembled WGS sequence"/>
</dbReference>
<evidence type="ECO:0000313" key="2">
    <source>
        <dbReference type="Proteomes" id="UP001501772"/>
    </source>
</evidence>
<proteinExistence type="predicted"/>
<keyword evidence="2" id="KW-1185">Reference proteome</keyword>
<evidence type="ECO:0000313" key="1">
    <source>
        <dbReference type="EMBL" id="GAA4213280.1"/>
    </source>
</evidence>
<sequence>MDSKYPGDYIPKYYNIARKIITGTFSANFNDYDLYFEEFRRQATILKKEALAFPSNTDDYKNRYLSAGALEALIRMADKLTRVLDRYVLNTNSKRAAIMVNGVKISSKADMQLFDLAAEQIGLLRFNFSQSRLKTNEADLALKVLMSYAKETDGKSLAPKHCLLIDIHSGNILTAKDNRLIESVLLDSCSEIGQIWKAL</sequence>
<name>A0ABP8BQ44_9SPHI</name>
<reference evidence="2" key="1">
    <citation type="journal article" date="2019" name="Int. J. Syst. Evol. Microbiol.">
        <title>The Global Catalogue of Microorganisms (GCM) 10K type strain sequencing project: providing services to taxonomists for standard genome sequencing and annotation.</title>
        <authorList>
            <consortium name="The Broad Institute Genomics Platform"/>
            <consortium name="The Broad Institute Genome Sequencing Center for Infectious Disease"/>
            <person name="Wu L."/>
            <person name="Ma J."/>
        </authorList>
    </citation>
    <scope>NUCLEOTIDE SEQUENCE [LARGE SCALE GENOMIC DNA]</scope>
    <source>
        <strain evidence="2">JCM 17626</strain>
    </source>
</reference>
<evidence type="ECO:0008006" key="3">
    <source>
        <dbReference type="Google" id="ProtNLM"/>
    </source>
</evidence>
<accession>A0ABP8BQ44</accession>